<accession>A0A3N0E9B0</accession>
<dbReference type="InterPro" id="IPR041490">
    <property type="entry name" value="KstR2_TetR_C"/>
</dbReference>
<keyword evidence="3 5" id="KW-0238">DNA-binding</keyword>
<dbReference type="Gene3D" id="1.10.10.60">
    <property type="entry name" value="Homeodomain-like"/>
    <property type="match status" value="1"/>
</dbReference>
<dbReference type="Gene3D" id="1.10.357.10">
    <property type="entry name" value="Tetracycline Repressor, domain 2"/>
    <property type="match status" value="1"/>
</dbReference>
<dbReference type="PANTHER" id="PTHR30055:SF175">
    <property type="entry name" value="HTH-TYPE TRANSCRIPTIONAL REPRESSOR KSTR2"/>
    <property type="match status" value="1"/>
</dbReference>
<proteinExistence type="predicted"/>
<organism evidence="7 8">
    <name type="scientific">Halostreptopolyspora alba</name>
    <dbReference type="NCBI Taxonomy" id="2487137"/>
    <lineage>
        <taxon>Bacteria</taxon>
        <taxon>Bacillati</taxon>
        <taxon>Actinomycetota</taxon>
        <taxon>Actinomycetes</taxon>
        <taxon>Streptosporangiales</taxon>
        <taxon>Nocardiopsidaceae</taxon>
        <taxon>Halostreptopolyspora</taxon>
    </lineage>
</organism>
<dbReference type="GO" id="GO:0003700">
    <property type="term" value="F:DNA-binding transcription factor activity"/>
    <property type="evidence" value="ECO:0007669"/>
    <property type="project" value="TreeGrafter"/>
</dbReference>
<dbReference type="PROSITE" id="PS01081">
    <property type="entry name" value="HTH_TETR_1"/>
    <property type="match status" value="1"/>
</dbReference>
<dbReference type="RefSeq" id="WP_123201577.1">
    <property type="nucleotide sequence ID" value="NZ_RJMB01000011.1"/>
</dbReference>
<evidence type="ECO:0000313" key="8">
    <source>
        <dbReference type="Proteomes" id="UP000269198"/>
    </source>
</evidence>
<dbReference type="OrthoDB" id="3190535at2"/>
<gene>
    <name evidence="7" type="ORF">EFW17_12720</name>
</gene>
<dbReference type="InterPro" id="IPR050109">
    <property type="entry name" value="HTH-type_TetR-like_transc_reg"/>
</dbReference>
<dbReference type="PANTHER" id="PTHR30055">
    <property type="entry name" value="HTH-TYPE TRANSCRIPTIONAL REGULATOR RUTR"/>
    <property type="match status" value="1"/>
</dbReference>
<dbReference type="InterPro" id="IPR036271">
    <property type="entry name" value="Tet_transcr_reg_TetR-rel_C_sf"/>
</dbReference>
<dbReference type="PROSITE" id="PS50977">
    <property type="entry name" value="HTH_TETR_2"/>
    <property type="match status" value="1"/>
</dbReference>
<feature type="domain" description="HTH tetR-type" evidence="6">
    <location>
        <begin position="20"/>
        <end position="80"/>
    </location>
</feature>
<dbReference type="SUPFAM" id="SSF46689">
    <property type="entry name" value="Homeodomain-like"/>
    <property type="match status" value="1"/>
</dbReference>
<dbReference type="Pfam" id="PF17932">
    <property type="entry name" value="TetR_C_24"/>
    <property type="match status" value="1"/>
</dbReference>
<dbReference type="Proteomes" id="UP000269198">
    <property type="component" value="Unassembled WGS sequence"/>
</dbReference>
<evidence type="ECO:0000313" key="7">
    <source>
        <dbReference type="EMBL" id="RNL84407.1"/>
    </source>
</evidence>
<keyword evidence="8" id="KW-1185">Reference proteome</keyword>
<evidence type="ECO:0000259" key="6">
    <source>
        <dbReference type="PROSITE" id="PS50977"/>
    </source>
</evidence>
<dbReference type="SUPFAM" id="SSF48498">
    <property type="entry name" value="Tetracyclin repressor-like, C-terminal domain"/>
    <property type="match status" value="1"/>
</dbReference>
<sequence length="207" mass="22804">MAESAADTGAAAGQAEGGCPAVPERLLAAATRLFADRGFERTSVQELVDAAGVTKGAMYHYFASKEDVLFAVFRRVLATQMRNLDAFAAAEGPVAERLRAAAVDVVESTVANLDDMVIYFRSLHVLSYERQDQVREERRVYQDRFRALIEEGQRERVFRSDVPADMVASQYFGAVNHLGMWYRPDGELGGSEIGGYYADLLLAGLRP</sequence>
<evidence type="ECO:0000256" key="3">
    <source>
        <dbReference type="ARBA" id="ARBA00023125"/>
    </source>
</evidence>
<evidence type="ECO:0000256" key="4">
    <source>
        <dbReference type="ARBA" id="ARBA00023163"/>
    </source>
</evidence>
<feature type="DNA-binding region" description="H-T-H motif" evidence="5">
    <location>
        <begin position="43"/>
        <end position="62"/>
    </location>
</feature>
<dbReference type="EMBL" id="RJMB01000011">
    <property type="protein sequence ID" value="RNL84407.1"/>
    <property type="molecule type" value="Genomic_DNA"/>
</dbReference>
<name>A0A3N0E9B0_9ACTN</name>
<dbReference type="PRINTS" id="PR00455">
    <property type="entry name" value="HTHTETR"/>
</dbReference>
<dbReference type="InterPro" id="IPR009057">
    <property type="entry name" value="Homeodomain-like_sf"/>
</dbReference>
<dbReference type="InterPro" id="IPR023772">
    <property type="entry name" value="DNA-bd_HTH_TetR-type_CS"/>
</dbReference>
<dbReference type="Pfam" id="PF00440">
    <property type="entry name" value="TetR_N"/>
    <property type="match status" value="1"/>
</dbReference>
<dbReference type="GO" id="GO:0000976">
    <property type="term" value="F:transcription cis-regulatory region binding"/>
    <property type="evidence" value="ECO:0007669"/>
    <property type="project" value="TreeGrafter"/>
</dbReference>
<protein>
    <submittedName>
        <fullName evidence="7">TetR/AcrR family transcriptional regulator</fullName>
    </submittedName>
</protein>
<comment type="caution">
    <text evidence="7">The sequence shown here is derived from an EMBL/GenBank/DDBJ whole genome shotgun (WGS) entry which is preliminary data.</text>
</comment>
<keyword evidence="4" id="KW-0804">Transcription</keyword>
<dbReference type="AlphaFoldDB" id="A0A3N0E9B0"/>
<keyword evidence="1" id="KW-0678">Repressor</keyword>
<evidence type="ECO:0000256" key="5">
    <source>
        <dbReference type="PROSITE-ProRule" id="PRU00335"/>
    </source>
</evidence>
<reference evidence="7 8" key="1">
    <citation type="submission" date="2018-11" db="EMBL/GenBank/DDBJ databases">
        <title>The genome draft of YIM 96095.</title>
        <authorList>
            <person name="Tang S.-K."/>
            <person name="Chunyu W.-X."/>
            <person name="Feng Y.-Z."/>
        </authorList>
    </citation>
    <scope>NUCLEOTIDE SEQUENCE [LARGE SCALE GENOMIC DNA]</scope>
    <source>
        <strain evidence="7 8">YIM 96095</strain>
    </source>
</reference>
<dbReference type="InterPro" id="IPR001647">
    <property type="entry name" value="HTH_TetR"/>
</dbReference>
<keyword evidence="2" id="KW-0805">Transcription regulation</keyword>
<evidence type="ECO:0000256" key="2">
    <source>
        <dbReference type="ARBA" id="ARBA00023015"/>
    </source>
</evidence>
<evidence type="ECO:0000256" key="1">
    <source>
        <dbReference type="ARBA" id="ARBA00022491"/>
    </source>
</evidence>